<dbReference type="AlphaFoldDB" id="A0A543H8G2"/>
<organism evidence="2 3">
    <name type="scientific">Humibacillus xanthopallidus</name>
    <dbReference type="NCBI Taxonomy" id="412689"/>
    <lineage>
        <taxon>Bacteria</taxon>
        <taxon>Bacillati</taxon>
        <taxon>Actinomycetota</taxon>
        <taxon>Actinomycetes</taxon>
        <taxon>Micrococcales</taxon>
        <taxon>Intrasporangiaceae</taxon>
        <taxon>Humibacillus</taxon>
    </lineage>
</organism>
<protein>
    <submittedName>
        <fullName evidence="2">Uncharacterized protein YdhG (YjbR/CyaY superfamily)</fullName>
    </submittedName>
</protein>
<reference evidence="2 3" key="1">
    <citation type="submission" date="2019-06" db="EMBL/GenBank/DDBJ databases">
        <title>Genome sequencing of plant associated microbes to promote plant fitness in Sorghum bicolor and Oryza sativa.</title>
        <authorList>
            <person name="Coleman-Derr D."/>
        </authorList>
    </citation>
    <scope>NUCLEOTIDE SEQUENCE [LARGE SCALE GENOMIC DNA]</scope>
    <source>
        <strain evidence="2 3">KV-663</strain>
    </source>
</reference>
<dbReference type="InterPro" id="IPR014922">
    <property type="entry name" value="YdhG-like"/>
</dbReference>
<evidence type="ECO:0000259" key="1">
    <source>
        <dbReference type="Pfam" id="PF08818"/>
    </source>
</evidence>
<gene>
    <name evidence="2" type="ORF">FBY41_4575</name>
</gene>
<evidence type="ECO:0000313" key="2">
    <source>
        <dbReference type="EMBL" id="TQM54539.1"/>
    </source>
</evidence>
<accession>A0A543H8G2</accession>
<comment type="caution">
    <text evidence="2">The sequence shown here is derived from an EMBL/GenBank/DDBJ whole genome shotgun (WGS) entry which is preliminary data.</text>
</comment>
<keyword evidence="3" id="KW-1185">Reference proteome</keyword>
<dbReference type="Pfam" id="PF08818">
    <property type="entry name" value="DUF1801"/>
    <property type="match status" value="1"/>
</dbReference>
<dbReference type="SUPFAM" id="SSF159888">
    <property type="entry name" value="YdhG-like"/>
    <property type="match status" value="1"/>
</dbReference>
<dbReference type="Proteomes" id="UP000316747">
    <property type="component" value="Unassembled WGS sequence"/>
</dbReference>
<feature type="domain" description="YdhG-like" evidence="1">
    <location>
        <begin position="22"/>
        <end position="109"/>
    </location>
</feature>
<dbReference type="Gene3D" id="3.90.1150.200">
    <property type="match status" value="1"/>
</dbReference>
<proteinExistence type="predicted"/>
<sequence>MGHMTTFASIDDYVASFPDGPREILEQVRDAMRRGAPGSEEKIRYGMPALMFRDRYGLHFAGWKKHVGLYPVAALEGALEEQVAPYRAAKDTVQFFYAKPVPYDLIEQVTLELASRHAD</sequence>
<dbReference type="EMBL" id="VFPM01000006">
    <property type="protein sequence ID" value="TQM54539.1"/>
    <property type="molecule type" value="Genomic_DNA"/>
</dbReference>
<name>A0A543H8G2_9MICO</name>
<evidence type="ECO:0000313" key="3">
    <source>
        <dbReference type="Proteomes" id="UP000316747"/>
    </source>
</evidence>